<dbReference type="Proteomes" id="UP001280581">
    <property type="component" value="Unassembled WGS sequence"/>
</dbReference>
<dbReference type="AlphaFoldDB" id="A0AAN6RMG0"/>
<comment type="caution">
    <text evidence="5">The sequence shown here is derived from an EMBL/GenBank/DDBJ whole genome shotgun (WGS) entry which is preliminary data.</text>
</comment>
<keyword evidence="2" id="KW-0539">Nucleus</keyword>
<protein>
    <recommendedName>
        <fullName evidence="4">Zn(2)-C6 fungal-type domain-containing protein</fullName>
    </recommendedName>
</protein>
<dbReference type="EMBL" id="WVTA01000001">
    <property type="protein sequence ID" value="KAK3216546.1"/>
    <property type="molecule type" value="Genomic_DNA"/>
</dbReference>
<sequence>MGGPKKKSCGTCRDRRVLCDRGAPSCSQCTRVKRECKGYGLRLSWPKENDGRRAIASKAPLRPFKVRKYRDGDAVMVCRSHWDIEMYMYLASSKPQAPLLHTPVSWNPHGMGEVEWNLMSYFENETSRSLTTFGSDTKVLGKLLMRFSQSEKTLGSQAVLHALLGLASLARYGYNEQAMELKIASLRALGTGLESCHNAFERVYHVAAGMLLCSIEVHQASCSASEWTWYIRGIKEVLFSETADKNCVIDKSEKDLLVKWVYYHDVMKQFILRHWGKGPQHPDDTLTHPPRLQHNPNHPNFPTIALPRCRPSPQRNPNKASPPPTEIAPDAILEYHTSPLDPTPWTTLTITLMSELCTTIPTNLDLASMSPTEIFHHHSRIQILDYRIRTLRLPPTSPSPYPHPVLLLYKLSMLIYLNRITSNILSQGEKLQSYIDEAFTLLPQLDSCKPHFPIKVRETF</sequence>
<dbReference type="GO" id="GO:0008270">
    <property type="term" value="F:zinc ion binding"/>
    <property type="evidence" value="ECO:0007669"/>
    <property type="project" value="InterPro"/>
</dbReference>
<dbReference type="PANTHER" id="PTHR37534:SF39">
    <property type="entry name" value="TRANSCRIPTION FACTOR DOMAIN-CONTAINING PROTEIN"/>
    <property type="match status" value="1"/>
</dbReference>
<evidence type="ECO:0000313" key="6">
    <source>
        <dbReference type="Proteomes" id="UP001280581"/>
    </source>
</evidence>
<dbReference type="Pfam" id="PF11951">
    <property type="entry name" value="Fungal_trans_2"/>
    <property type="match status" value="1"/>
</dbReference>
<feature type="region of interest" description="Disordered" evidence="3">
    <location>
        <begin position="281"/>
        <end position="327"/>
    </location>
</feature>
<dbReference type="GO" id="GO:0005634">
    <property type="term" value="C:nucleus"/>
    <property type="evidence" value="ECO:0007669"/>
    <property type="project" value="UniProtKB-SubCell"/>
</dbReference>
<gene>
    <name evidence="5" type="ORF">GRF29_1g116288</name>
</gene>
<dbReference type="GO" id="GO:0000976">
    <property type="term" value="F:transcription cis-regulatory region binding"/>
    <property type="evidence" value="ECO:0007669"/>
    <property type="project" value="TreeGrafter"/>
</dbReference>
<evidence type="ECO:0000256" key="1">
    <source>
        <dbReference type="ARBA" id="ARBA00004123"/>
    </source>
</evidence>
<dbReference type="InterPro" id="IPR001138">
    <property type="entry name" value="Zn2Cys6_DnaBD"/>
</dbReference>
<dbReference type="SUPFAM" id="SSF57701">
    <property type="entry name" value="Zn2/Cys6 DNA-binding domain"/>
    <property type="match status" value="1"/>
</dbReference>
<dbReference type="InterPro" id="IPR036864">
    <property type="entry name" value="Zn2-C6_fun-type_DNA-bd_sf"/>
</dbReference>
<comment type="subcellular location">
    <subcellularLocation>
        <location evidence="1">Nucleus</location>
    </subcellularLocation>
</comment>
<organism evidence="5 6">
    <name type="scientific">Pseudopithomyces chartarum</name>
    <dbReference type="NCBI Taxonomy" id="1892770"/>
    <lineage>
        <taxon>Eukaryota</taxon>
        <taxon>Fungi</taxon>
        <taxon>Dikarya</taxon>
        <taxon>Ascomycota</taxon>
        <taxon>Pezizomycotina</taxon>
        <taxon>Dothideomycetes</taxon>
        <taxon>Pleosporomycetidae</taxon>
        <taxon>Pleosporales</taxon>
        <taxon>Massarineae</taxon>
        <taxon>Didymosphaeriaceae</taxon>
        <taxon>Pseudopithomyces</taxon>
    </lineage>
</organism>
<dbReference type="InterPro" id="IPR021858">
    <property type="entry name" value="Fun_TF"/>
</dbReference>
<evidence type="ECO:0000313" key="5">
    <source>
        <dbReference type="EMBL" id="KAK3216546.1"/>
    </source>
</evidence>
<keyword evidence="6" id="KW-1185">Reference proteome</keyword>
<dbReference type="Gene3D" id="4.10.240.10">
    <property type="entry name" value="Zn(2)-C6 fungal-type DNA-binding domain"/>
    <property type="match status" value="1"/>
</dbReference>
<evidence type="ECO:0000256" key="3">
    <source>
        <dbReference type="SAM" id="MobiDB-lite"/>
    </source>
</evidence>
<dbReference type="GO" id="GO:0000981">
    <property type="term" value="F:DNA-binding transcription factor activity, RNA polymerase II-specific"/>
    <property type="evidence" value="ECO:0007669"/>
    <property type="project" value="InterPro"/>
</dbReference>
<feature type="domain" description="Zn(2)-C6 fungal-type" evidence="4">
    <location>
        <begin position="8"/>
        <end position="36"/>
    </location>
</feature>
<accession>A0AAN6RMG0</accession>
<dbReference type="GO" id="GO:0045944">
    <property type="term" value="P:positive regulation of transcription by RNA polymerase II"/>
    <property type="evidence" value="ECO:0007669"/>
    <property type="project" value="TreeGrafter"/>
</dbReference>
<dbReference type="SMART" id="SM00066">
    <property type="entry name" value="GAL4"/>
    <property type="match status" value="1"/>
</dbReference>
<dbReference type="PANTHER" id="PTHR37534">
    <property type="entry name" value="TRANSCRIPTIONAL ACTIVATOR PROTEIN UGA3"/>
    <property type="match status" value="1"/>
</dbReference>
<name>A0AAN6RMG0_9PLEO</name>
<evidence type="ECO:0000259" key="4">
    <source>
        <dbReference type="PROSITE" id="PS50048"/>
    </source>
</evidence>
<dbReference type="Pfam" id="PF00172">
    <property type="entry name" value="Zn_clus"/>
    <property type="match status" value="1"/>
</dbReference>
<evidence type="ECO:0000256" key="2">
    <source>
        <dbReference type="ARBA" id="ARBA00023242"/>
    </source>
</evidence>
<dbReference type="CDD" id="cd00067">
    <property type="entry name" value="GAL4"/>
    <property type="match status" value="1"/>
</dbReference>
<reference evidence="5 6" key="1">
    <citation type="submission" date="2021-02" db="EMBL/GenBank/DDBJ databases">
        <title>Genome assembly of Pseudopithomyces chartarum.</title>
        <authorList>
            <person name="Jauregui R."/>
            <person name="Singh J."/>
            <person name="Voisey C."/>
        </authorList>
    </citation>
    <scope>NUCLEOTIDE SEQUENCE [LARGE SCALE GENOMIC DNA]</scope>
    <source>
        <strain evidence="5 6">AGR01</strain>
    </source>
</reference>
<proteinExistence type="predicted"/>
<dbReference type="PROSITE" id="PS00463">
    <property type="entry name" value="ZN2_CY6_FUNGAL_1"/>
    <property type="match status" value="1"/>
</dbReference>
<dbReference type="PROSITE" id="PS50048">
    <property type="entry name" value="ZN2_CY6_FUNGAL_2"/>
    <property type="match status" value="1"/>
</dbReference>